<comment type="subcellular location">
    <subcellularLocation>
        <location evidence="1">Nucleus</location>
    </subcellularLocation>
</comment>
<sequence>MEGHSAKRRRIYSLEPNKVVQTMFTRNYVNYLVPALVNIKKSGSAGYNKHRDFQNVVKHEVDMAMVFSAKGFAWSEALKVKLLRGHVNDDTTTTSFVEYEGNDGKGLSLNIYDQNKMVPLDLISSSSNPNSKSQQGKILVNKSNYIDMHEKMKNGLEGEDNEDEVINNQLKCLRRLIPGGEEMCNEQMVVELESYISCLKMQVKVLQCLSKTT</sequence>
<dbReference type="InterPro" id="IPR044549">
    <property type="entry name" value="bHLH_AtIBH1-like"/>
</dbReference>
<comment type="caution">
    <text evidence="6">The sequence shown here is derived from an EMBL/GenBank/DDBJ whole genome shotgun (WGS) entry which is preliminary data.</text>
</comment>
<evidence type="ECO:0000259" key="5">
    <source>
        <dbReference type="Pfam" id="PF26576"/>
    </source>
</evidence>
<keyword evidence="4" id="KW-0539">Nucleus</keyword>
<dbReference type="PANTHER" id="PTHR33124">
    <property type="entry name" value="TRANSCRIPTION FACTOR IBH1-LIKE 1"/>
    <property type="match status" value="1"/>
</dbReference>
<evidence type="ECO:0000256" key="1">
    <source>
        <dbReference type="ARBA" id="ARBA00004123"/>
    </source>
</evidence>
<dbReference type="OrthoDB" id="658598at2759"/>
<proteinExistence type="predicted"/>
<organism evidence="6 7">
    <name type="scientific">Lupinus albus</name>
    <name type="common">White lupine</name>
    <name type="synonym">Lupinus termis</name>
    <dbReference type="NCBI Taxonomy" id="3870"/>
    <lineage>
        <taxon>Eukaryota</taxon>
        <taxon>Viridiplantae</taxon>
        <taxon>Streptophyta</taxon>
        <taxon>Embryophyta</taxon>
        <taxon>Tracheophyta</taxon>
        <taxon>Spermatophyta</taxon>
        <taxon>Magnoliopsida</taxon>
        <taxon>eudicotyledons</taxon>
        <taxon>Gunneridae</taxon>
        <taxon>Pentapetalae</taxon>
        <taxon>rosids</taxon>
        <taxon>fabids</taxon>
        <taxon>Fabales</taxon>
        <taxon>Fabaceae</taxon>
        <taxon>Papilionoideae</taxon>
        <taxon>50 kb inversion clade</taxon>
        <taxon>genistoids sensu lato</taxon>
        <taxon>core genistoids</taxon>
        <taxon>Genisteae</taxon>
        <taxon>Lupinus</taxon>
    </lineage>
</organism>
<dbReference type="AlphaFoldDB" id="A0A6A4NPU6"/>
<evidence type="ECO:0000256" key="4">
    <source>
        <dbReference type="ARBA" id="ARBA00023242"/>
    </source>
</evidence>
<dbReference type="Proteomes" id="UP000447434">
    <property type="component" value="Chromosome 20"/>
</dbReference>
<evidence type="ECO:0000256" key="3">
    <source>
        <dbReference type="ARBA" id="ARBA00023163"/>
    </source>
</evidence>
<keyword evidence="7" id="KW-1185">Reference proteome</keyword>
<feature type="domain" description="IBH1-like N-terminal" evidence="5">
    <location>
        <begin position="21"/>
        <end position="85"/>
    </location>
</feature>
<dbReference type="PANTHER" id="PTHR33124:SF42">
    <property type="entry name" value="TRANSCRIPTION FACTOR BHLH146"/>
    <property type="match status" value="1"/>
</dbReference>
<dbReference type="GO" id="GO:0006355">
    <property type="term" value="P:regulation of DNA-templated transcription"/>
    <property type="evidence" value="ECO:0007669"/>
    <property type="project" value="InterPro"/>
</dbReference>
<protein>
    <recommendedName>
        <fullName evidence="5">IBH1-like N-terminal domain-containing protein</fullName>
    </recommendedName>
</protein>
<dbReference type="InterPro" id="IPR044660">
    <property type="entry name" value="IBH1-like"/>
</dbReference>
<gene>
    <name evidence="6" type="ORF">Lalb_Chr20g0116301</name>
</gene>
<dbReference type="Pfam" id="PF26576">
    <property type="entry name" value="IBH1_N"/>
    <property type="match status" value="1"/>
</dbReference>
<keyword evidence="3" id="KW-0804">Transcription</keyword>
<keyword evidence="2" id="KW-0805">Transcription regulation</keyword>
<evidence type="ECO:0000313" key="6">
    <source>
        <dbReference type="EMBL" id="KAE9591230.1"/>
    </source>
</evidence>
<accession>A0A6A4NPU6</accession>
<evidence type="ECO:0000313" key="7">
    <source>
        <dbReference type="Proteomes" id="UP000447434"/>
    </source>
</evidence>
<dbReference type="CDD" id="cd11444">
    <property type="entry name" value="bHLH_AtIBH1_like"/>
    <property type="match status" value="1"/>
</dbReference>
<dbReference type="InterPro" id="IPR059002">
    <property type="entry name" value="IBH1_N"/>
</dbReference>
<dbReference type="GO" id="GO:0005634">
    <property type="term" value="C:nucleus"/>
    <property type="evidence" value="ECO:0007669"/>
    <property type="project" value="UniProtKB-SubCell"/>
</dbReference>
<dbReference type="EMBL" id="WOCE01000020">
    <property type="protein sequence ID" value="KAE9591230.1"/>
    <property type="molecule type" value="Genomic_DNA"/>
</dbReference>
<evidence type="ECO:0000256" key="2">
    <source>
        <dbReference type="ARBA" id="ARBA00023015"/>
    </source>
</evidence>
<reference evidence="7" key="1">
    <citation type="journal article" date="2020" name="Nat. Commun.">
        <title>Genome sequence of the cluster root forming white lupin.</title>
        <authorList>
            <person name="Hufnagel B."/>
            <person name="Marques A."/>
            <person name="Soriano A."/>
            <person name="Marques L."/>
            <person name="Divol F."/>
            <person name="Doumas P."/>
            <person name="Sallet E."/>
            <person name="Mancinotti D."/>
            <person name="Carrere S."/>
            <person name="Marande W."/>
            <person name="Arribat S."/>
            <person name="Keller J."/>
            <person name="Huneau C."/>
            <person name="Blein T."/>
            <person name="Aime D."/>
            <person name="Laguerre M."/>
            <person name="Taylor J."/>
            <person name="Schubert V."/>
            <person name="Nelson M."/>
            <person name="Geu-Flores F."/>
            <person name="Crespi M."/>
            <person name="Gallardo-Guerrero K."/>
            <person name="Delaux P.-M."/>
            <person name="Salse J."/>
            <person name="Berges H."/>
            <person name="Guyot R."/>
            <person name="Gouzy J."/>
            <person name="Peret B."/>
        </authorList>
    </citation>
    <scope>NUCLEOTIDE SEQUENCE [LARGE SCALE GENOMIC DNA]</scope>
    <source>
        <strain evidence="7">cv. Amiga</strain>
    </source>
</reference>
<name>A0A6A4NPU6_LUPAL</name>